<dbReference type="EMBL" id="CM007647">
    <property type="protein sequence ID" value="ONL97012.1"/>
    <property type="molecule type" value="Genomic_DNA"/>
</dbReference>
<reference evidence="2" key="1">
    <citation type="submission" date="2015-12" db="EMBL/GenBank/DDBJ databases">
        <title>Update maize B73 reference genome by single molecule sequencing technologies.</title>
        <authorList>
            <consortium name="Maize Genome Sequencing Project"/>
            <person name="Ware D."/>
        </authorList>
    </citation>
    <scope>NUCLEOTIDE SEQUENCE [LARGE SCALE GENOMIC DNA]</scope>
    <source>
        <tissue evidence="2">Seedling</tissue>
    </source>
</reference>
<evidence type="ECO:0000313" key="2">
    <source>
        <dbReference type="EMBL" id="ONL97012.1"/>
    </source>
</evidence>
<gene>
    <name evidence="2" type="ORF">ZEAMMB73_Zm00001d028771</name>
</gene>
<name>A0A1D6JZK5_MAIZE</name>
<proteinExistence type="predicted"/>
<protein>
    <submittedName>
        <fullName evidence="2">Ubiquitin-activating enzyme E1 2</fullName>
    </submittedName>
</protein>
<sequence>VHDCCICISSAWPPSREEGRRGDPRPPPRPLREPYPPLRSPPLGFSIYAYDETKRAEGAKDGGDAVVKKARGGGIGGGGRDGAEVGCGRRWEQQCEWGGGDRRGPAQQAARCVRKGDNAAALCLERAHLRP</sequence>
<feature type="compositionally biased region" description="Basic and acidic residues" evidence="1">
    <location>
        <begin position="15"/>
        <end position="32"/>
    </location>
</feature>
<organism evidence="2">
    <name type="scientific">Zea mays</name>
    <name type="common">Maize</name>
    <dbReference type="NCBI Taxonomy" id="4577"/>
    <lineage>
        <taxon>Eukaryota</taxon>
        <taxon>Viridiplantae</taxon>
        <taxon>Streptophyta</taxon>
        <taxon>Embryophyta</taxon>
        <taxon>Tracheophyta</taxon>
        <taxon>Spermatophyta</taxon>
        <taxon>Magnoliopsida</taxon>
        <taxon>Liliopsida</taxon>
        <taxon>Poales</taxon>
        <taxon>Poaceae</taxon>
        <taxon>PACMAD clade</taxon>
        <taxon>Panicoideae</taxon>
        <taxon>Andropogonodae</taxon>
        <taxon>Andropogoneae</taxon>
        <taxon>Tripsacinae</taxon>
        <taxon>Zea</taxon>
    </lineage>
</organism>
<dbReference type="AlphaFoldDB" id="A0A1D6JZK5"/>
<feature type="region of interest" description="Disordered" evidence="1">
    <location>
        <begin position="12"/>
        <end position="43"/>
    </location>
</feature>
<feature type="non-terminal residue" evidence="2">
    <location>
        <position position="1"/>
    </location>
</feature>
<accession>A0A1D6JZK5</accession>
<evidence type="ECO:0000256" key="1">
    <source>
        <dbReference type="SAM" id="MobiDB-lite"/>
    </source>
</evidence>